<dbReference type="Gene3D" id="1.10.2080.10">
    <property type="entry name" value="Insect odorant-binding protein A10/Ejaculatory bulb-specific protein 3"/>
    <property type="match status" value="1"/>
</dbReference>
<dbReference type="RefSeq" id="XP_029726845.1">
    <property type="nucleotide sequence ID" value="XM_029870985.1"/>
</dbReference>
<dbReference type="Pfam" id="PF03392">
    <property type="entry name" value="OS-D"/>
    <property type="match status" value="1"/>
</dbReference>
<dbReference type="GeneID" id="109432491"/>
<dbReference type="InterPro" id="IPR005055">
    <property type="entry name" value="A10/PebIII"/>
</dbReference>
<evidence type="ECO:0000313" key="2">
    <source>
        <dbReference type="EnsemblMetazoa" id="AALFPA23_012256.P17514"/>
    </source>
</evidence>
<sequence>MRNRENKIRDCASRGIQTSRKSATIYSRLVLRIIIVQICPAVRTKLNLLKMKFFIVALALIALAAAKPQDDKYTTKYDSVNIDEILKSERLFKNYYACLMDTGACTPDVNELKRVLPDALENNCAKCSEKQQTDSTKTIKFLTENKPEEWVALKAKYDPDNKYVEKYVADADKEGIKL</sequence>
<keyword evidence="3" id="KW-1185">Reference proteome</keyword>
<proteinExistence type="predicted"/>
<name>A0ABM1YUF1_AEDAL</name>
<evidence type="ECO:0000313" key="3">
    <source>
        <dbReference type="Proteomes" id="UP000069940"/>
    </source>
</evidence>
<organism evidence="2 3">
    <name type="scientific">Aedes albopictus</name>
    <name type="common">Asian tiger mosquito</name>
    <name type="synonym">Stegomyia albopicta</name>
    <dbReference type="NCBI Taxonomy" id="7160"/>
    <lineage>
        <taxon>Eukaryota</taxon>
        <taxon>Metazoa</taxon>
        <taxon>Ecdysozoa</taxon>
        <taxon>Arthropoda</taxon>
        <taxon>Hexapoda</taxon>
        <taxon>Insecta</taxon>
        <taxon>Pterygota</taxon>
        <taxon>Neoptera</taxon>
        <taxon>Endopterygota</taxon>
        <taxon>Diptera</taxon>
        <taxon>Nematocera</taxon>
        <taxon>Culicoidea</taxon>
        <taxon>Culicidae</taxon>
        <taxon>Culicinae</taxon>
        <taxon>Aedini</taxon>
        <taxon>Aedes</taxon>
        <taxon>Stegomyia</taxon>
    </lineage>
</organism>
<evidence type="ECO:0000256" key="1">
    <source>
        <dbReference type="SAM" id="Phobius"/>
    </source>
</evidence>
<dbReference type="EnsemblMetazoa" id="AALFPA23_012256.R17514">
    <property type="protein sequence ID" value="AALFPA23_012256.P17514"/>
    <property type="gene ID" value="AALFPA23_012256"/>
</dbReference>
<dbReference type="PANTHER" id="PTHR11257">
    <property type="entry name" value="CHEMOSENSORY PROTEIN-RELATED"/>
    <property type="match status" value="1"/>
</dbReference>
<dbReference type="InterPro" id="IPR036682">
    <property type="entry name" value="OS_D_A10/PebIII_sf"/>
</dbReference>
<evidence type="ECO:0008006" key="4">
    <source>
        <dbReference type="Google" id="ProtNLM"/>
    </source>
</evidence>
<reference evidence="2" key="2">
    <citation type="submission" date="2025-05" db="UniProtKB">
        <authorList>
            <consortium name="EnsemblMetazoa"/>
        </authorList>
    </citation>
    <scope>IDENTIFICATION</scope>
    <source>
        <strain evidence="2">Foshan</strain>
    </source>
</reference>
<keyword evidence="1" id="KW-0812">Transmembrane</keyword>
<accession>A0ABM1YUF1</accession>
<protein>
    <recommendedName>
        <fullName evidence="4">Protein serine/threonine kinase</fullName>
    </recommendedName>
</protein>
<keyword evidence="1" id="KW-1133">Transmembrane helix</keyword>
<reference evidence="3" key="1">
    <citation type="journal article" date="2015" name="Proc. Natl. Acad. Sci. U.S.A.">
        <title>Genome sequence of the Asian Tiger mosquito, Aedes albopictus, reveals insights into its biology, genetics, and evolution.</title>
        <authorList>
            <person name="Chen X.G."/>
            <person name="Jiang X."/>
            <person name="Gu J."/>
            <person name="Xu M."/>
            <person name="Wu Y."/>
            <person name="Deng Y."/>
            <person name="Zhang C."/>
            <person name="Bonizzoni M."/>
            <person name="Dermauw W."/>
            <person name="Vontas J."/>
            <person name="Armbruster P."/>
            <person name="Huang X."/>
            <person name="Yang Y."/>
            <person name="Zhang H."/>
            <person name="He W."/>
            <person name="Peng H."/>
            <person name="Liu Y."/>
            <person name="Wu K."/>
            <person name="Chen J."/>
            <person name="Lirakis M."/>
            <person name="Topalis P."/>
            <person name="Van Leeuwen T."/>
            <person name="Hall A.B."/>
            <person name="Jiang X."/>
            <person name="Thorpe C."/>
            <person name="Mueller R.L."/>
            <person name="Sun C."/>
            <person name="Waterhouse R.M."/>
            <person name="Yan G."/>
            <person name="Tu Z.J."/>
            <person name="Fang X."/>
            <person name="James A.A."/>
        </authorList>
    </citation>
    <scope>NUCLEOTIDE SEQUENCE [LARGE SCALE GENOMIC DNA]</scope>
    <source>
        <strain evidence="3">Foshan</strain>
    </source>
</reference>
<feature type="transmembrane region" description="Helical" evidence="1">
    <location>
        <begin position="49"/>
        <end position="66"/>
    </location>
</feature>
<keyword evidence="1" id="KW-0472">Membrane</keyword>
<dbReference type="PANTHER" id="PTHR11257:SF12">
    <property type="entry name" value="EJACULATORY BULB-SPECIFIC PROTEIN 3-RELATED"/>
    <property type="match status" value="1"/>
</dbReference>
<dbReference type="SUPFAM" id="SSF100910">
    <property type="entry name" value="Chemosensory protein Csp2"/>
    <property type="match status" value="1"/>
</dbReference>
<dbReference type="Proteomes" id="UP000069940">
    <property type="component" value="Unassembled WGS sequence"/>
</dbReference>